<protein>
    <submittedName>
        <fullName evidence="1">Uncharacterized protein</fullName>
    </submittedName>
</protein>
<proteinExistence type="predicted"/>
<dbReference type="KEGG" id="vg:23680879"/>
<dbReference type="EMBL" id="KM879463">
    <property type="protein sequence ID" value="AIZ01726.1"/>
    <property type="molecule type" value="Genomic_DNA"/>
</dbReference>
<dbReference type="OrthoDB" id="20028at10239"/>
<gene>
    <name evidence="1" type="ORF">ArV1_038</name>
</gene>
<organism evidence="1 2">
    <name type="scientific">Arthrobacter phage vB_ArtM-ArV1</name>
    <dbReference type="NCBI Taxonomy" id="1566993"/>
    <lineage>
        <taxon>Viruses</taxon>
        <taxon>Duplodnaviria</taxon>
        <taxon>Heunggongvirae</taxon>
        <taxon>Uroviricota</taxon>
        <taxon>Caudoviricetes</taxon>
        <taxon>Klausavirus</taxon>
        <taxon>Klausavirus ArV1</taxon>
    </lineage>
</organism>
<evidence type="ECO:0000313" key="2">
    <source>
        <dbReference type="Proteomes" id="UP000031071"/>
    </source>
</evidence>
<reference evidence="1 2" key="1">
    <citation type="submission" date="2014-10" db="EMBL/GenBank/DDBJ databases">
        <title>Genome of vB_ArtM-ArV1 - first myovirus infecting Arthrobacter sp.</title>
        <authorList>
            <person name="Simoliunas E."/>
            <person name="Kaliniene L."/>
            <person name="Stasilo M."/>
            <person name="Meskys R."/>
        </authorList>
    </citation>
    <scope>NUCLEOTIDE SEQUENCE [LARGE SCALE GENOMIC DNA]</scope>
</reference>
<dbReference type="RefSeq" id="YP_009126072.1">
    <property type="nucleotide sequence ID" value="NC_026606.1"/>
</dbReference>
<dbReference type="GeneID" id="23680879"/>
<dbReference type="Proteomes" id="UP000031071">
    <property type="component" value="Segment"/>
</dbReference>
<keyword evidence="2" id="KW-1185">Reference proteome</keyword>
<accession>A0A0A7HBT8</accession>
<sequence length="140" mass="15661">MSAPWYRFIPPNRHKKLPKEVTFLDPIQAAHMLPKLTREQGKAVVLESLRMTYEVLPADAPIEQTARAVAMLLQGDVSARELEEAYSLWLLRTQIADPNGDLEWLLDLPNTEANREAEQANAEGNLMASINAILDKAGVK</sequence>
<evidence type="ECO:0000313" key="1">
    <source>
        <dbReference type="EMBL" id="AIZ01726.1"/>
    </source>
</evidence>
<name>A0A0A7HBT8_9CAUD</name>